<organism evidence="1">
    <name type="scientific">bioreactor metagenome</name>
    <dbReference type="NCBI Taxonomy" id="1076179"/>
    <lineage>
        <taxon>unclassified sequences</taxon>
        <taxon>metagenomes</taxon>
        <taxon>ecological metagenomes</taxon>
    </lineage>
</organism>
<reference evidence="1" key="1">
    <citation type="submission" date="2019-08" db="EMBL/GenBank/DDBJ databases">
        <authorList>
            <person name="Kucharzyk K."/>
            <person name="Murdoch R.W."/>
            <person name="Higgins S."/>
            <person name="Loffler F."/>
        </authorList>
    </citation>
    <scope>NUCLEOTIDE SEQUENCE</scope>
</reference>
<name>A0A645C2Q9_9ZZZZ</name>
<dbReference type="EMBL" id="VSSQ01024423">
    <property type="protein sequence ID" value="MPM71932.1"/>
    <property type="molecule type" value="Genomic_DNA"/>
</dbReference>
<dbReference type="AlphaFoldDB" id="A0A645C2Q9"/>
<evidence type="ECO:0000313" key="1">
    <source>
        <dbReference type="EMBL" id="MPM71932.1"/>
    </source>
</evidence>
<accession>A0A645C2Q9</accession>
<proteinExistence type="predicted"/>
<protein>
    <submittedName>
        <fullName evidence="1">Uncharacterized protein</fullName>
    </submittedName>
</protein>
<gene>
    <name evidence="1" type="ORF">SDC9_118904</name>
</gene>
<comment type="caution">
    <text evidence="1">The sequence shown here is derived from an EMBL/GenBank/DDBJ whole genome shotgun (WGS) entry which is preliminary data.</text>
</comment>
<sequence length="143" mass="16053">MSPFPSYPEVGILRFVDSGFAGTAKIISITNLRPFFFIQKSLSRTVHRVDVITYLTVAGAYLQVIEPLSRTGHKFFIAYAPSERYSREKAKAFALKEVFRTVVTGIKLGQISVIVAVSNTSYQSLFAIRKDYAAQLIFLLHVQ</sequence>